<sequence length="143" mass="15430">MSRHACPSRRFAVVHVRRRPASSTPSACAGASWGCAEHSLCLSSPTSRRPHRSARCHSRTRPPRRAAAAQYTQNLHVPHVFLDRGRRPGAGADGAGTSRSFLQFRTSTILTIGHGATKFVRTDVLGQAVTAIELFAVVCASEL</sequence>
<evidence type="ECO:0000313" key="2">
    <source>
        <dbReference type="EMBL" id="OSD03263.1"/>
    </source>
</evidence>
<name>A0A1Y2IRF9_TRAC3</name>
<evidence type="ECO:0000313" key="3">
    <source>
        <dbReference type="Proteomes" id="UP000193067"/>
    </source>
</evidence>
<feature type="compositionally biased region" description="Basic residues" evidence="1">
    <location>
        <begin position="48"/>
        <end position="64"/>
    </location>
</feature>
<dbReference type="EMBL" id="KZ084101">
    <property type="protein sequence ID" value="OSD03263.1"/>
    <property type="molecule type" value="Genomic_DNA"/>
</dbReference>
<organism evidence="2 3">
    <name type="scientific">Trametes coccinea (strain BRFM310)</name>
    <name type="common">Pycnoporus coccineus</name>
    <dbReference type="NCBI Taxonomy" id="1353009"/>
    <lineage>
        <taxon>Eukaryota</taxon>
        <taxon>Fungi</taxon>
        <taxon>Dikarya</taxon>
        <taxon>Basidiomycota</taxon>
        <taxon>Agaricomycotina</taxon>
        <taxon>Agaricomycetes</taxon>
        <taxon>Polyporales</taxon>
        <taxon>Polyporaceae</taxon>
        <taxon>Trametes</taxon>
    </lineage>
</organism>
<reference evidence="2 3" key="1">
    <citation type="journal article" date="2015" name="Biotechnol. Biofuels">
        <title>Enhanced degradation of softwood versus hardwood by the white-rot fungus Pycnoporus coccineus.</title>
        <authorList>
            <person name="Couturier M."/>
            <person name="Navarro D."/>
            <person name="Chevret D."/>
            <person name="Henrissat B."/>
            <person name="Piumi F."/>
            <person name="Ruiz-Duenas F.J."/>
            <person name="Martinez A.T."/>
            <person name="Grigoriev I.V."/>
            <person name="Riley R."/>
            <person name="Lipzen A."/>
            <person name="Berrin J.G."/>
            <person name="Master E.R."/>
            <person name="Rosso M.N."/>
        </authorList>
    </citation>
    <scope>NUCLEOTIDE SEQUENCE [LARGE SCALE GENOMIC DNA]</scope>
    <source>
        <strain evidence="2 3">BRFM310</strain>
    </source>
</reference>
<keyword evidence="3" id="KW-1185">Reference proteome</keyword>
<feature type="region of interest" description="Disordered" evidence="1">
    <location>
        <begin position="44"/>
        <end position="67"/>
    </location>
</feature>
<dbReference type="Proteomes" id="UP000193067">
    <property type="component" value="Unassembled WGS sequence"/>
</dbReference>
<protein>
    <submittedName>
        <fullName evidence="2">Uncharacterized protein</fullName>
    </submittedName>
</protein>
<gene>
    <name evidence="2" type="ORF">PYCCODRAFT_255878</name>
</gene>
<proteinExistence type="predicted"/>
<dbReference type="AlphaFoldDB" id="A0A1Y2IRF9"/>
<evidence type="ECO:0000256" key="1">
    <source>
        <dbReference type="SAM" id="MobiDB-lite"/>
    </source>
</evidence>
<accession>A0A1Y2IRF9</accession>